<name>A0A061RZI8_9CHLO</name>
<feature type="non-terminal residue" evidence="2">
    <location>
        <position position="1"/>
    </location>
</feature>
<feature type="compositionally biased region" description="Basic and acidic residues" evidence="1">
    <location>
        <begin position="1"/>
        <end position="20"/>
    </location>
</feature>
<protein>
    <submittedName>
        <fullName evidence="2">Uncharacterized protein</fullName>
    </submittedName>
</protein>
<organism evidence="2">
    <name type="scientific">Tetraselmis sp. GSL018</name>
    <dbReference type="NCBI Taxonomy" id="582737"/>
    <lineage>
        <taxon>Eukaryota</taxon>
        <taxon>Viridiplantae</taxon>
        <taxon>Chlorophyta</taxon>
        <taxon>core chlorophytes</taxon>
        <taxon>Chlorodendrophyceae</taxon>
        <taxon>Chlorodendrales</taxon>
        <taxon>Chlorodendraceae</taxon>
        <taxon>Tetraselmis</taxon>
    </lineage>
</organism>
<evidence type="ECO:0000256" key="1">
    <source>
        <dbReference type="SAM" id="MobiDB-lite"/>
    </source>
</evidence>
<feature type="region of interest" description="Disordered" evidence="1">
    <location>
        <begin position="1"/>
        <end position="51"/>
    </location>
</feature>
<proteinExistence type="predicted"/>
<accession>A0A061RZI8</accession>
<reference evidence="2" key="1">
    <citation type="submission" date="2014-05" db="EMBL/GenBank/DDBJ databases">
        <title>The transcriptome of the halophilic microalga Tetraselmis sp. GSL018 isolated from the Great Salt Lake, Utah.</title>
        <authorList>
            <person name="Jinkerson R.E."/>
            <person name="D'Adamo S."/>
            <person name="Posewitz M.C."/>
        </authorList>
    </citation>
    <scope>NUCLEOTIDE SEQUENCE</scope>
    <source>
        <strain evidence="2">GSL018</strain>
    </source>
</reference>
<gene>
    <name evidence="2" type="ORF">TSPGSL018_17791</name>
</gene>
<evidence type="ECO:0000313" key="2">
    <source>
        <dbReference type="EMBL" id="JAC77403.1"/>
    </source>
</evidence>
<sequence>AVREGRQSRSSNDKWSEMKERRNKKNFGRRCGQPGKVYSCDSERGKGNGNRGEKYLTAWNCETCLAQIAEVCILHRSL</sequence>
<feature type="compositionally biased region" description="Basic and acidic residues" evidence="1">
    <location>
        <begin position="41"/>
        <end position="51"/>
    </location>
</feature>
<dbReference type="AlphaFoldDB" id="A0A061RZI8"/>
<dbReference type="EMBL" id="GBEZ01008110">
    <property type="protein sequence ID" value="JAC77403.1"/>
    <property type="molecule type" value="Transcribed_RNA"/>
</dbReference>